<dbReference type="AlphaFoldDB" id="A0A942UVT9"/>
<dbReference type="PANTHER" id="PTHR40076:SF1">
    <property type="entry name" value="MEMBRANE PROTEIN"/>
    <property type="match status" value="1"/>
</dbReference>
<dbReference type="RefSeq" id="WP_203365669.1">
    <property type="nucleotide sequence ID" value="NZ_WSFT01000021.1"/>
</dbReference>
<keyword evidence="3" id="KW-1185">Reference proteome</keyword>
<proteinExistence type="predicted"/>
<sequence>MWTRKELKNRAKDVLRKSYWKAFVVSLVLVFIGGNLGSRSGGASSFSGSRDGIQNFGGDIGYSALPVIIFIMIIVGLFALTIAMGIRIFLGYPLEVGGKKYFVKSAQDDINMNNLGFAFEKGIYFDVIKSMLWKGILNFLWYLLLLIPGIIKAYSYSMVPYILGDNPNIGYKRALDLSKKMTRGHKFDMFVLDLSFLGWYILGLIALGIGVLFVMPYVYATKGELYIVLRKYTLANNLSTHEELRLKKPLD</sequence>
<reference evidence="2" key="1">
    <citation type="submission" date="2019-12" db="EMBL/GenBank/DDBJ databases">
        <title>Clostridiaceae gen. nov. sp. nov., isolated from sediment in Xinjiang, China.</title>
        <authorList>
            <person name="Zhang R."/>
        </authorList>
    </citation>
    <scope>NUCLEOTIDE SEQUENCE</scope>
    <source>
        <strain evidence="2">D2Q-11</strain>
    </source>
</reference>
<dbReference type="InterPro" id="IPR010380">
    <property type="entry name" value="DUF975"/>
</dbReference>
<gene>
    <name evidence="2" type="ORF">GOQ27_04655</name>
</gene>
<evidence type="ECO:0000313" key="3">
    <source>
        <dbReference type="Proteomes" id="UP000724672"/>
    </source>
</evidence>
<dbReference type="Proteomes" id="UP000724672">
    <property type="component" value="Unassembled WGS sequence"/>
</dbReference>
<keyword evidence="1" id="KW-0812">Transmembrane</keyword>
<dbReference type="Pfam" id="PF06161">
    <property type="entry name" value="DUF975"/>
    <property type="match status" value="1"/>
</dbReference>
<dbReference type="EMBL" id="WSFT01000021">
    <property type="protein sequence ID" value="MBS4537739.1"/>
    <property type="molecule type" value="Genomic_DNA"/>
</dbReference>
<keyword evidence="1" id="KW-0472">Membrane</keyword>
<feature type="transmembrane region" description="Helical" evidence="1">
    <location>
        <begin position="197"/>
        <end position="220"/>
    </location>
</feature>
<comment type="caution">
    <text evidence="2">The sequence shown here is derived from an EMBL/GenBank/DDBJ whole genome shotgun (WGS) entry which is preliminary data.</text>
</comment>
<name>A0A942UVT9_9FIRM</name>
<organism evidence="2 3">
    <name type="scientific">Anaeromonas frigoriresistens</name>
    <dbReference type="NCBI Taxonomy" id="2683708"/>
    <lineage>
        <taxon>Bacteria</taxon>
        <taxon>Bacillati</taxon>
        <taxon>Bacillota</taxon>
        <taxon>Tissierellia</taxon>
        <taxon>Tissierellales</taxon>
        <taxon>Thermohalobacteraceae</taxon>
        <taxon>Anaeromonas</taxon>
    </lineage>
</organism>
<protein>
    <submittedName>
        <fullName evidence="2">DUF975 family protein</fullName>
    </submittedName>
</protein>
<evidence type="ECO:0000256" key="1">
    <source>
        <dbReference type="SAM" id="Phobius"/>
    </source>
</evidence>
<feature type="transmembrane region" description="Helical" evidence="1">
    <location>
        <begin position="139"/>
        <end position="163"/>
    </location>
</feature>
<evidence type="ECO:0000313" key="2">
    <source>
        <dbReference type="EMBL" id="MBS4537739.1"/>
    </source>
</evidence>
<keyword evidence="1" id="KW-1133">Transmembrane helix</keyword>
<accession>A0A942UVT9</accession>
<feature type="transmembrane region" description="Helical" evidence="1">
    <location>
        <begin position="67"/>
        <end position="90"/>
    </location>
</feature>
<dbReference type="PANTHER" id="PTHR40076">
    <property type="entry name" value="MEMBRANE PROTEIN-RELATED"/>
    <property type="match status" value="1"/>
</dbReference>